<protein>
    <recommendedName>
        <fullName evidence="3">DUF3987 domain-containing protein</fullName>
    </recommendedName>
</protein>
<accession>A0A2S9X0A3</accession>
<proteinExistence type="predicted"/>
<dbReference type="AlphaFoldDB" id="A0A2S9X0A3"/>
<dbReference type="Pfam" id="PF13148">
    <property type="entry name" value="DUF3987"/>
    <property type="match status" value="1"/>
</dbReference>
<organism evidence="1 2">
    <name type="scientific">Chromobacterium amazonense</name>
    <dbReference type="NCBI Taxonomy" id="1382803"/>
    <lineage>
        <taxon>Bacteria</taxon>
        <taxon>Pseudomonadati</taxon>
        <taxon>Pseudomonadota</taxon>
        <taxon>Betaproteobacteria</taxon>
        <taxon>Neisseriales</taxon>
        <taxon>Chromobacteriaceae</taxon>
        <taxon>Chromobacterium</taxon>
    </lineage>
</organism>
<sequence length="462" mass="53005">MVATLGIAVMSEALQGLGSVQIPNGPLCPLSNWVLIIADTGVGKTPSLNMMRKPLVEFENARHRQYEQAMADFQAEHRAWDLERAEYEQALRKVVRKGGDMHACKQRLTQHMAEEPKRPRKTMLTYQDATPEAFCQGLCDHWPNASLVNDEAASYFNGHMGQAMAMLNQRWEIQPLSIERVSRDKPMFVHDPRVALILAIQPGPFERYMERSGQEARELGAMSRFLVCRPDNNQGDRYVGPIEIDPQELSGFHDRVTQCLQDSITADGEPLPEKRVLTFSPEAARRYHQIREQIEVAMRPGQSLANVKDYAAKAPRHLARLAGVFEYFETGHTIISLDMLERAYAVMTWYINEYIRVFVPPPEYPQEQQDADRLQPWLHQFAQKRCNRYLVKNDIRKHVLSELRDKARLERALGVLRQRGWITEWLAGKIGLIDMMPNLYGDPVALNMALNTYRASRCKSTF</sequence>
<comment type="caution">
    <text evidence="1">The sequence shown here is derived from an EMBL/GenBank/DDBJ whole genome shotgun (WGS) entry which is preliminary data.</text>
</comment>
<evidence type="ECO:0000313" key="1">
    <source>
        <dbReference type="EMBL" id="PRP69076.1"/>
    </source>
</evidence>
<evidence type="ECO:0000313" key="2">
    <source>
        <dbReference type="Proteomes" id="UP000239469"/>
    </source>
</evidence>
<gene>
    <name evidence="1" type="ORF">BUE93_18655</name>
</gene>
<dbReference type="Proteomes" id="UP000239469">
    <property type="component" value="Unassembled WGS sequence"/>
</dbReference>
<dbReference type="InterPro" id="IPR025048">
    <property type="entry name" value="DUF3987"/>
</dbReference>
<reference evidence="1 2" key="1">
    <citation type="submission" date="2017-01" db="EMBL/GenBank/DDBJ databases">
        <title>New insights into the genetic diversity of Chromobacterium isolated from tropical freshwater lake.</title>
        <authorList>
            <person name="Santos A.B."/>
            <person name="Nascimento A.M."/>
            <person name="Da Silva P.C."/>
        </authorList>
    </citation>
    <scope>NUCLEOTIDE SEQUENCE [LARGE SCALE GENOMIC DNA]</scope>
    <source>
        <strain evidence="1 2">56AF</strain>
    </source>
</reference>
<dbReference type="EMBL" id="MTBD01000035">
    <property type="protein sequence ID" value="PRP69076.1"/>
    <property type="molecule type" value="Genomic_DNA"/>
</dbReference>
<evidence type="ECO:0008006" key="3">
    <source>
        <dbReference type="Google" id="ProtNLM"/>
    </source>
</evidence>
<name>A0A2S9X0A3_9NEIS</name>